<name>X6LA35_RETFI</name>
<evidence type="ECO:0000313" key="2">
    <source>
        <dbReference type="Proteomes" id="UP000023152"/>
    </source>
</evidence>
<accession>X6LA35</accession>
<reference evidence="1 2" key="1">
    <citation type="journal article" date="2013" name="Curr. Biol.">
        <title>The Genome of the Foraminiferan Reticulomyxa filosa.</title>
        <authorList>
            <person name="Glockner G."/>
            <person name="Hulsmann N."/>
            <person name="Schleicher M."/>
            <person name="Noegel A.A."/>
            <person name="Eichinger L."/>
            <person name="Gallinger C."/>
            <person name="Pawlowski J."/>
            <person name="Sierra R."/>
            <person name="Euteneuer U."/>
            <person name="Pillet L."/>
            <person name="Moustafa A."/>
            <person name="Platzer M."/>
            <person name="Groth M."/>
            <person name="Szafranski K."/>
            <person name="Schliwa M."/>
        </authorList>
    </citation>
    <scope>NUCLEOTIDE SEQUENCE [LARGE SCALE GENOMIC DNA]</scope>
</reference>
<gene>
    <name evidence="1" type="ORF">RFI_39526</name>
</gene>
<keyword evidence="2" id="KW-1185">Reference proteome</keyword>
<dbReference type="EMBL" id="ASPP01047977">
    <property type="protein sequence ID" value="ETN97996.1"/>
    <property type="molecule type" value="Genomic_DNA"/>
</dbReference>
<organism evidence="1 2">
    <name type="scientific">Reticulomyxa filosa</name>
    <dbReference type="NCBI Taxonomy" id="46433"/>
    <lineage>
        <taxon>Eukaryota</taxon>
        <taxon>Sar</taxon>
        <taxon>Rhizaria</taxon>
        <taxon>Retaria</taxon>
        <taxon>Foraminifera</taxon>
        <taxon>Monothalamids</taxon>
        <taxon>Reticulomyxidae</taxon>
        <taxon>Reticulomyxa</taxon>
    </lineage>
</organism>
<dbReference type="Proteomes" id="UP000023152">
    <property type="component" value="Unassembled WGS sequence"/>
</dbReference>
<proteinExistence type="predicted"/>
<evidence type="ECO:0000313" key="1">
    <source>
        <dbReference type="EMBL" id="ETN97996.1"/>
    </source>
</evidence>
<sequence length="244" mass="29070">GIPLINEIKKRIKDVDDEVLNKIIKVLSGNPKFSWKNGKENGITIRKWKSCIWCKKEWENPIQHVLYDCEVHLSVRNKIREEQKKDQEKIILNGIFSINGLAKKCNDITWNSVKHQIPDIKIFSFLIFEYKAANINANFSPNFFRFYLIKNFSNSNSNFYLDPEFFFYNKSILKKVLSRIRVQIVMSKRDLKNTMLKYMKFQVRYCSSIPKKKKMSILEQLEYLKCQKNITTNTKENFHLIILL</sequence>
<dbReference type="AlphaFoldDB" id="X6LA35"/>
<feature type="non-terminal residue" evidence="1">
    <location>
        <position position="1"/>
    </location>
</feature>
<comment type="caution">
    <text evidence="1">The sequence shown here is derived from an EMBL/GenBank/DDBJ whole genome shotgun (WGS) entry which is preliminary data.</text>
</comment>
<protein>
    <submittedName>
        <fullName evidence="1">Uncharacterized protein</fullName>
    </submittedName>
</protein>